<comment type="caution">
    <text evidence="2">The sequence shown here is derived from an EMBL/GenBank/DDBJ whole genome shotgun (WGS) entry which is preliminary data.</text>
</comment>
<name>A0ABN3HCF9_9ACTN</name>
<gene>
    <name evidence="2" type="ORF">GCM10010246_83600</name>
</gene>
<dbReference type="Proteomes" id="UP001500253">
    <property type="component" value="Unassembled WGS sequence"/>
</dbReference>
<feature type="domain" description="DUF1989" evidence="1">
    <location>
        <begin position="2"/>
        <end position="164"/>
    </location>
</feature>
<dbReference type="InterPro" id="IPR018959">
    <property type="entry name" value="DUF1989"/>
</dbReference>
<evidence type="ECO:0000313" key="3">
    <source>
        <dbReference type="Proteomes" id="UP001500253"/>
    </source>
</evidence>
<reference evidence="2 3" key="1">
    <citation type="journal article" date="2019" name="Int. J. Syst. Evol. Microbiol.">
        <title>The Global Catalogue of Microorganisms (GCM) 10K type strain sequencing project: providing services to taxonomists for standard genome sequencing and annotation.</title>
        <authorList>
            <consortium name="The Broad Institute Genomics Platform"/>
            <consortium name="The Broad Institute Genome Sequencing Center for Infectious Disease"/>
            <person name="Wu L."/>
            <person name="Ma J."/>
        </authorList>
    </citation>
    <scope>NUCLEOTIDE SEQUENCE [LARGE SCALE GENOMIC DNA]</scope>
    <source>
        <strain evidence="2 3">JCM 4316</strain>
    </source>
</reference>
<dbReference type="PANTHER" id="PTHR31527:SF0">
    <property type="entry name" value="RE64534P"/>
    <property type="match status" value="1"/>
</dbReference>
<keyword evidence="3" id="KW-1185">Reference proteome</keyword>
<dbReference type="PANTHER" id="PTHR31527">
    <property type="entry name" value="RE64534P"/>
    <property type="match status" value="1"/>
</dbReference>
<sequence>MTVPARGVKAFPLAAGQHLRITDQEGGQVGDLFVYRTDDPGEYLSASHTRAATSRLFPAVGQQFVTNLRRPVLTLAEDTSPGRHDMLIAACDAERYRALGVPGHASCAQNLVDALAAHGIHPDTIPQPVNVFMDVRVDGDELVRRPASTRPGDSITFTAVVDCLAVLSACPQDLAPVVNDGDPTPLSVTVFSDGPAGA</sequence>
<evidence type="ECO:0000313" key="2">
    <source>
        <dbReference type="EMBL" id="GAA2375970.1"/>
    </source>
</evidence>
<dbReference type="Pfam" id="PF09347">
    <property type="entry name" value="DUF1989"/>
    <property type="match status" value="1"/>
</dbReference>
<protein>
    <submittedName>
        <fullName evidence="2">Urea carboxylase-associated family protein</fullName>
    </submittedName>
</protein>
<organism evidence="2 3">
    <name type="scientific">Streptomyces cuspidosporus</name>
    <dbReference type="NCBI Taxonomy" id="66882"/>
    <lineage>
        <taxon>Bacteria</taxon>
        <taxon>Bacillati</taxon>
        <taxon>Actinomycetota</taxon>
        <taxon>Actinomycetes</taxon>
        <taxon>Kitasatosporales</taxon>
        <taxon>Streptomycetaceae</taxon>
        <taxon>Streptomyces</taxon>
    </lineage>
</organism>
<evidence type="ECO:0000259" key="1">
    <source>
        <dbReference type="Pfam" id="PF09347"/>
    </source>
</evidence>
<proteinExistence type="predicted"/>
<accession>A0ABN3HCF9</accession>
<dbReference type="EMBL" id="BAAASD010000087">
    <property type="protein sequence ID" value="GAA2375970.1"/>
    <property type="molecule type" value="Genomic_DNA"/>
</dbReference>